<dbReference type="AlphaFoldDB" id="A0A6I3KGH8"/>
<dbReference type="Pfam" id="PF04226">
    <property type="entry name" value="Transgly_assoc"/>
    <property type="match status" value="1"/>
</dbReference>
<dbReference type="GO" id="GO:0005886">
    <property type="term" value="C:plasma membrane"/>
    <property type="evidence" value="ECO:0007669"/>
    <property type="project" value="UniProtKB-SubCell"/>
</dbReference>
<feature type="transmembrane region" description="Helical" evidence="7">
    <location>
        <begin position="28"/>
        <end position="46"/>
    </location>
</feature>
<comment type="similarity">
    <text evidence="2">Belongs to the UPF0410 family.</text>
</comment>
<proteinExistence type="inferred from homology"/>
<keyword evidence="5 7" id="KW-1133">Transmembrane helix</keyword>
<gene>
    <name evidence="8" type="ORF">GIW81_06800</name>
</gene>
<evidence type="ECO:0000256" key="5">
    <source>
        <dbReference type="ARBA" id="ARBA00022989"/>
    </source>
</evidence>
<evidence type="ECO:0000256" key="3">
    <source>
        <dbReference type="ARBA" id="ARBA00022475"/>
    </source>
</evidence>
<sequence>MSFLGWLLIGALAGWLAGRIVEGYGFGLVGNIVIGIVGACIGGLILPKLGIIPTTTGGNFLAATLGAVVLLVLLGIMRR</sequence>
<evidence type="ECO:0000256" key="1">
    <source>
        <dbReference type="ARBA" id="ARBA00004651"/>
    </source>
</evidence>
<evidence type="ECO:0000256" key="4">
    <source>
        <dbReference type="ARBA" id="ARBA00022692"/>
    </source>
</evidence>
<evidence type="ECO:0000256" key="7">
    <source>
        <dbReference type="SAM" id="Phobius"/>
    </source>
</evidence>
<reference evidence="8 9" key="1">
    <citation type="submission" date="2019-11" db="EMBL/GenBank/DDBJ databases">
        <title>Identification of a novel strain.</title>
        <authorList>
            <person name="Xu Q."/>
            <person name="Wang G."/>
        </authorList>
    </citation>
    <scope>NUCLEOTIDE SEQUENCE [LARGE SCALE GENOMIC DNA]</scope>
    <source>
        <strain evidence="9">xq</strain>
    </source>
</reference>
<organism evidence="8 9">
    <name type="scientific">Hyphomicrobium album</name>
    <dbReference type="NCBI Taxonomy" id="2665159"/>
    <lineage>
        <taxon>Bacteria</taxon>
        <taxon>Pseudomonadati</taxon>
        <taxon>Pseudomonadota</taxon>
        <taxon>Alphaproteobacteria</taxon>
        <taxon>Hyphomicrobiales</taxon>
        <taxon>Hyphomicrobiaceae</taxon>
        <taxon>Hyphomicrobium</taxon>
    </lineage>
</organism>
<dbReference type="RefSeq" id="WP_154739550.1">
    <property type="nucleotide sequence ID" value="NZ_WMBQ01000001.1"/>
</dbReference>
<keyword evidence="4 7" id="KW-0812">Transmembrane</keyword>
<feature type="transmembrane region" description="Helical" evidence="7">
    <location>
        <begin position="58"/>
        <end position="77"/>
    </location>
</feature>
<dbReference type="EMBL" id="WMBQ01000001">
    <property type="protein sequence ID" value="MTD94044.1"/>
    <property type="molecule type" value="Genomic_DNA"/>
</dbReference>
<keyword evidence="3" id="KW-1003">Cell membrane</keyword>
<evidence type="ECO:0000313" key="9">
    <source>
        <dbReference type="Proteomes" id="UP000440694"/>
    </source>
</evidence>
<dbReference type="InterPro" id="IPR007341">
    <property type="entry name" value="Transgly_assoc"/>
</dbReference>
<dbReference type="PANTHER" id="PTHR33884:SF3">
    <property type="entry name" value="UPF0410 PROTEIN YMGE"/>
    <property type="match status" value="1"/>
</dbReference>
<keyword evidence="9" id="KW-1185">Reference proteome</keyword>
<accession>A0A6I3KGH8</accession>
<name>A0A6I3KGH8_9HYPH</name>
<dbReference type="PANTHER" id="PTHR33884">
    <property type="entry name" value="UPF0410 PROTEIN YMGE"/>
    <property type="match status" value="1"/>
</dbReference>
<protein>
    <submittedName>
        <fullName evidence="8">GlsB/YeaQ/YmgE family stress response membrane protein</fullName>
    </submittedName>
</protein>
<dbReference type="Proteomes" id="UP000440694">
    <property type="component" value="Unassembled WGS sequence"/>
</dbReference>
<comment type="caution">
    <text evidence="8">The sequence shown here is derived from an EMBL/GenBank/DDBJ whole genome shotgun (WGS) entry which is preliminary data.</text>
</comment>
<evidence type="ECO:0000256" key="2">
    <source>
        <dbReference type="ARBA" id="ARBA00011006"/>
    </source>
</evidence>
<evidence type="ECO:0000256" key="6">
    <source>
        <dbReference type="ARBA" id="ARBA00023136"/>
    </source>
</evidence>
<evidence type="ECO:0000313" key="8">
    <source>
        <dbReference type="EMBL" id="MTD94044.1"/>
    </source>
</evidence>
<keyword evidence="6 7" id="KW-0472">Membrane</keyword>
<comment type="subcellular location">
    <subcellularLocation>
        <location evidence="1">Cell membrane</location>
        <topology evidence="1">Multi-pass membrane protein</topology>
    </subcellularLocation>
</comment>